<dbReference type="InParanoid" id="G4ZTL2"/>
<feature type="compositionally biased region" description="Basic residues" evidence="1">
    <location>
        <begin position="93"/>
        <end position="104"/>
    </location>
</feature>
<dbReference type="AlphaFoldDB" id="G4ZTL2"/>
<dbReference type="RefSeq" id="XP_009530352.1">
    <property type="nucleotide sequence ID" value="XM_009532057.1"/>
</dbReference>
<evidence type="ECO:0000313" key="3">
    <source>
        <dbReference type="Proteomes" id="UP000002640"/>
    </source>
</evidence>
<feature type="region of interest" description="Disordered" evidence="1">
    <location>
        <begin position="30"/>
        <end position="154"/>
    </location>
</feature>
<gene>
    <name evidence="2" type="ORF">PHYSODRAFT_260960</name>
</gene>
<accession>G4ZTL2</accession>
<feature type="compositionally biased region" description="Basic and acidic residues" evidence="1">
    <location>
        <begin position="68"/>
        <end position="92"/>
    </location>
</feature>
<dbReference type="Proteomes" id="UP000002640">
    <property type="component" value="Unassembled WGS sequence"/>
</dbReference>
<feature type="compositionally biased region" description="Acidic residues" evidence="1">
    <location>
        <begin position="120"/>
        <end position="136"/>
    </location>
</feature>
<feature type="compositionally biased region" description="Basic and acidic residues" evidence="1">
    <location>
        <begin position="353"/>
        <end position="377"/>
    </location>
</feature>
<feature type="compositionally biased region" description="Polar residues" evidence="1">
    <location>
        <begin position="139"/>
        <end position="154"/>
    </location>
</feature>
<feature type="compositionally biased region" description="Polar residues" evidence="1">
    <location>
        <begin position="46"/>
        <end position="63"/>
    </location>
</feature>
<feature type="non-terminal residue" evidence="2">
    <location>
        <position position="1"/>
    </location>
</feature>
<dbReference type="EMBL" id="JH159156">
    <property type="protein sequence ID" value="EGZ12923.1"/>
    <property type="molecule type" value="Genomic_DNA"/>
</dbReference>
<evidence type="ECO:0008006" key="4">
    <source>
        <dbReference type="Google" id="ProtNLM"/>
    </source>
</evidence>
<dbReference type="GeneID" id="20639237"/>
<evidence type="ECO:0000313" key="2">
    <source>
        <dbReference type="EMBL" id="EGZ12923.1"/>
    </source>
</evidence>
<sequence>PGQKITTEAGWEQLLATLPELDVARLARTLKPTVVKNEPAAVNAAHRSTTATQVAPTGTSRPGTKTTVKKEPTEPKKDPPRKNERRKDERTKDNRKKAPRKGRRRDRDSSPDSSSSSSSSDDDSSSSDDSLDDEDATPTVESTTVGDGKTSWTFRPYVNSSTLGQFDEKAPLGDRRTWWEKFTNISVQGGWSDQTKNWRGQLEKHVQSNWKRFVQEFRRKYLKLRTSESERYYTMRQKTSETPMEFFNRLNEAAAKAGIKYRKYKKERKQHAKRFLKNLRDSQLKAILANQKIRSLNDLEDILEQQEDLNLDGGYDTPPPRRDFRAGNIQDSRFKPRRRAFVATSGGESGYESEGRVRFEDEVEEAKLSHAESKEPSRSAPAEVAPSAPTVAQIPEPELRQAIFKAIEQSGWRPPTQGDSRPGWQSPRPGWQPPRPGWQSPRRENPDRNEVCEKCLKFGHKEQNCWA</sequence>
<protein>
    <recommendedName>
        <fullName evidence="4">Retrotransposon gag domain-containing protein</fullName>
    </recommendedName>
</protein>
<dbReference type="KEGG" id="psoj:PHYSODRAFT_260960"/>
<proteinExistence type="predicted"/>
<feature type="region of interest" description="Disordered" evidence="1">
    <location>
        <begin position="310"/>
        <end position="448"/>
    </location>
</feature>
<name>G4ZTL2_PHYSP</name>
<evidence type="ECO:0000256" key="1">
    <source>
        <dbReference type="SAM" id="MobiDB-lite"/>
    </source>
</evidence>
<organism evidence="2 3">
    <name type="scientific">Phytophthora sojae (strain P6497)</name>
    <name type="common">Soybean stem and root rot agent</name>
    <name type="synonym">Phytophthora megasperma f. sp. glycines</name>
    <dbReference type="NCBI Taxonomy" id="1094619"/>
    <lineage>
        <taxon>Eukaryota</taxon>
        <taxon>Sar</taxon>
        <taxon>Stramenopiles</taxon>
        <taxon>Oomycota</taxon>
        <taxon>Peronosporomycetes</taxon>
        <taxon>Peronosporales</taxon>
        <taxon>Peronosporaceae</taxon>
        <taxon>Phytophthora</taxon>
    </lineage>
</organism>
<keyword evidence="3" id="KW-1185">Reference proteome</keyword>
<reference evidence="2 3" key="1">
    <citation type="journal article" date="2006" name="Science">
        <title>Phytophthora genome sequences uncover evolutionary origins and mechanisms of pathogenesis.</title>
        <authorList>
            <person name="Tyler B.M."/>
            <person name="Tripathy S."/>
            <person name="Zhang X."/>
            <person name="Dehal P."/>
            <person name="Jiang R.H."/>
            <person name="Aerts A."/>
            <person name="Arredondo F.D."/>
            <person name="Baxter L."/>
            <person name="Bensasson D."/>
            <person name="Beynon J.L."/>
            <person name="Chapman J."/>
            <person name="Damasceno C.M."/>
            <person name="Dorrance A.E."/>
            <person name="Dou D."/>
            <person name="Dickerman A.W."/>
            <person name="Dubchak I.L."/>
            <person name="Garbelotto M."/>
            <person name="Gijzen M."/>
            <person name="Gordon S.G."/>
            <person name="Govers F."/>
            <person name="Grunwald N.J."/>
            <person name="Huang W."/>
            <person name="Ivors K.L."/>
            <person name="Jones R.W."/>
            <person name="Kamoun S."/>
            <person name="Krampis K."/>
            <person name="Lamour K.H."/>
            <person name="Lee M.K."/>
            <person name="McDonald W.H."/>
            <person name="Medina M."/>
            <person name="Meijer H.J."/>
            <person name="Nordberg E.K."/>
            <person name="Maclean D.J."/>
            <person name="Ospina-Giraldo M.D."/>
            <person name="Morris P.F."/>
            <person name="Phuntumart V."/>
            <person name="Putnam N.H."/>
            <person name="Rash S."/>
            <person name="Rose J.K."/>
            <person name="Sakihama Y."/>
            <person name="Salamov A.A."/>
            <person name="Savidor A."/>
            <person name="Scheuring C.F."/>
            <person name="Smith B.M."/>
            <person name="Sobral B.W."/>
            <person name="Terry A."/>
            <person name="Torto-Alalibo T.A."/>
            <person name="Win J."/>
            <person name="Xu Z."/>
            <person name="Zhang H."/>
            <person name="Grigoriev I.V."/>
            <person name="Rokhsar D.S."/>
            <person name="Boore J.L."/>
        </authorList>
    </citation>
    <scope>NUCLEOTIDE SEQUENCE [LARGE SCALE GENOMIC DNA]</scope>
    <source>
        <strain evidence="2 3">P6497</strain>
    </source>
</reference>